<dbReference type="Pfam" id="PF24568">
    <property type="entry name" value="CC_PcsB"/>
    <property type="match status" value="1"/>
</dbReference>
<dbReference type="Pfam" id="PF01551">
    <property type="entry name" value="Peptidase_M23"/>
    <property type="match status" value="1"/>
</dbReference>
<feature type="domain" description="M23ase beta-sheet core" evidence="4">
    <location>
        <begin position="252"/>
        <end position="355"/>
    </location>
</feature>
<dbReference type="PANTHER" id="PTHR21666:SF270">
    <property type="entry name" value="MUREIN HYDROLASE ACTIVATOR ENVC"/>
    <property type="match status" value="1"/>
</dbReference>
<dbReference type="SUPFAM" id="SSF51261">
    <property type="entry name" value="Duplicated hybrid motif"/>
    <property type="match status" value="1"/>
</dbReference>
<dbReference type="AlphaFoldDB" id="A0A2T0LGJ3"/>
<comment type="caution">
    <text evidence="6">The sequence shown here is derived from an EMBL/GenBank/DDBJ whole genome shotgun (WGS) entry which is preliminary data.</text>
</comment>
<dbReference type="EMBL" id="PVNE01000006">
    <property type="protein sequence ID" value="PRX41427.1"/>
    <property type="molecule type" value="Genomic_DNA"/>
</dbReference>
<keyword evidence="7" id="KW-1185">Reference proteome</keyword>
<name>A0A2T0LGJ3_9BACL</name>
<evidence type="ECO:0000256" key="3">
    <source>
        <dbReference type="SAM" id="SignalP"/>
    </source>
</evidence>
<evidence type="ECO:0000256" key="2">
    <source>
        <dbReference type="SAM" id="Coils"/>
    </source>
</evidence>
<evidence type="ECO:0000313" key="7">
    <source>
        <dbReference type="Proteomes" id="UP000237797"/>
    </source>
</evidence>
<feature type="coiled-coil region" evidence="2">
    <location>
        <begin position="26"/>
        <end position="95"/>
    </location>
</feature>
<reference evidence="6 7" key="1">
    <citation type="submission" date="2018-03" db="EMBL/GenBank/DDBJ databases">
        <title>Genomic Encyclopedia of Archaeal and Bacterial Type Strains, Phase II (KMG-II): from individual species to whole genera.</title>
        <authorList>
            <person name="Goeker M."/>
        </authorList>
    </citation>
    <scope>NUCLEOTIDE SEQUENCE [LARGE SCALE GENOMIC DNA]</scope>
    <source>
        <strain evidence="6 7">DSM 44946</strain>
    </source>
</reference>
<feature type="signal peptide" evidence="3">
    <location>
        <begin position="1"/>
        <end position="23"/>
    </location>
</feature>
<keyword evidence="1 3" id="KW-0732">Signal</keyword>
<feature type="domain" description="Peptidoglycan hydrolase PcsB coiled-coil" evidence="5">
    <location>
        <begin position="86"/>
        <end position="144"/>
    </location>
</feature>
<evidence type="ECO:0000259" key="5">
    <source>
        <dbReference type="Pfam" id="PF24568"/>
    </source>
</evidence>
<gene>
    <name evidence="6" type="ORF">CLV97_10636</name>
</gene>
<dbReference type="CDD" id="cd12797">
    <property type="entry name" value="M23_peptidase"/>
    <property type="match status" value="1"/>
</dbReference>
<dbReference type="InterPro" id="IPR057309">
    <property type="entry name" value="PcsB_CC"/>
</dbReference>
<accession>A0A2T0LGJ3</accession>
<dbReference type="PANTHER" id="PTHR21666">
    <property type="entry name" value="PEPTIDASE-RELATED"/>
    <property type="match status" value="1"/>
</dbReference>
<evidence type="ECO:0000259" key="4">
    <source>
        <dbReference type="Pfam" id="PF01551"/>
    </source>
</evidence>
<evidence type="ECO:0000256" key="1">
    <source>
        <dbReference type="ARBA" id="ARBA00022729"/>
    </source>
</evidence>
<proteinExistence type="predicted"/>
<dbReference type="InterPro" id="IPR016047">
    <property type="entry name" value="M23ase_b-sheet_dom"/>
</dbReference>
<dbReference type="InterPro" id="IPR050570">
    <property type="entry name" value="Cell_wall_metabolism_enzyme"/>
</dbReference>
<keyword evidence="6" id="KW-0378">Hydrolase</keyword>
<dbReference type="Proteomes" id="UP000237797">
    <property type="component" value="Unassembled WGS sequence"/>
</dbReference>
<organism evidence="6 7">
    <name type="scientific">Planifilum fimeticola</name>
    <dbReference type="NCBI Taxonomy" id="201975"/>
    <lineage>
        <taxon>Bacteria</taxon>
        <taxon>Bacillati</taxon>
        <taxon>Bacillota</taxon>
        <taxon>Bacilli</taxon>
        <taxon>Bacillales</taxon>
        <taxon>Thermoactinomycetaceae</taxon>
        <taxon>Planifilum</taxon>
    </lineage>
</organism>
<dbReference type="InterPro" id="IPR011055">
    <property type="entry name" value="Dup_hybrid_motif"/>
</dbReference>
<sequence>MKQVFTLFLVLCLTLSTVGLAHANEKDKVKQELEKIQDDKSAIKKDLDQLDEEMKKNRDTIRAAEKEMIKIDKEVAEIEKKMEGIKKEEEHYKKLFKTRIRKLYQQGEVGYMVSLLESESFGQFLARFESIRLIAKRDHSLFYNYVRLREEKEKQKKELLKLRKEQEKITAKAEKAYKEMLEDAKKKKGKLSELENLEMIKEAEIRRINLKLIQSNQLSFPYEGGPMSWPSASKRVTSTFGMRSHPVSGGYRMHSGIDIGGSYNTPIYAAASGVVVESRTSVGYGWLIVIYHGNKDGTPLYTWYAHSYPNQVRVRPGDEVKRGQHISGIGSNGMSTGNHLHFEVRIGRNGQAVNPMSYLK</sequence>
<feature type="chain" id="PRO_5015491436" evidence="3">
    <location>
        <begin position="24"/>
        <end position="360"/>
    </location>
</feature>
<dbReference type="Gene3D" id="2.70.70.10">
    <property type="entry name" value="Glucose Permease (Domain IIA)"/>
    <property type="match status" value="1"/>
</dbReference>
<protein>
    <submittedName>
        <fullName evidence="6">Murein DD-endopeptidase MepM/ murein hydrolase activator NlpD</fullName>
    </submittedName>
</protein>
<evidence type="ECO:0000313" key="6">
    <source>
        <dbReference type="EMBL" id="PRX41427.1"/>
    </source>
</evidence>
<dbReference type="GO" id="GO:0004222">
    <property type="term" value="F:metalloendopeptidase activity"/>
    <property type="evidence" value="ECO:0007669"/>
    <property type="project" value="TreeGrafter"/>
</dbReference>
<dbReference type="Gene3D" id="6.10.250.3150">
    <property type="match status" value="1"/>
</dbReference>
<feature type="coiled-coil region" evidence="2">
    <location>
        <begin position="145"/>
        <end position="197"/>
    </location>
</feature>
<keyword evidence="2" id="KW-0175">Coiled coil</keyword>